<accession>A0ACB8A8N3</accession>
<comment type="caution">
    <text evidence="1">The sequence shown here is derived from an EMBL/GenBank/DDBJ whole genome shotgun (WGS) entry which is preliminary data.</text>
</comment>
<keyword evidence="2" id="KW-1185">Reference proteome</keyword>
<dbReference type="Proteomes" id="UP000790377">
    <property type="component" value="Unassembled WGS sequence"/>
</dbReference>
<reference evidence="1" key="1">
    <citation type="journal article" date="2021" name="New Phytol.">
        <title>Evolutionary innovations through gain and loss of genes in the ectomycorrhizal Boletales.</title>
        <authorList>
            <person name="Wu G."/>
            <person name="Miyauchi S."/>
            <person name="Morin E."/>
            <person name="Kuo A."/>
            <person name="Drula E."/>
            <person name="Varga T."/>
            <person name="Kohler A."/>
            <person name="Feng B."/>
            <person name="Cao Y."/>
            <person name="Lipzen A."/>
            <person name="Daum C."/>
            <person name="Hundley H."/>
            <person name="Pangilinan J."/>
            <person name="Johnson J."/>
            <person name="Barry K."/>
            <person name="LaButti K."/>
            <person name="Ng V."/>
            <person name="Ahrendt S."/>
            <person name="Min B."/>
            <person name="Choi I.G."/>
            <person name="Park H."/>
            <person name="Plett J.M."/>
            <person name="Magnuson J."/>
            <person name="Spatafora J.W."/>
            <person name="Nagy L.G."/>
            <person name="Henrissat B."/>
            <person name="Grigoriev I.V."/>
            <person name="Yang Z.L."/>
            <person name="Xu J."/>
            <person name="Martin F.M."/>
        </authorList>
    </citation>
    <scope>NUCLEOTIDE SEQUENCE</scope>
    <source>
        <strain evidence="1">ATCC 28755</strain>
    </source>
</reference>
<protein>
    <submittedName>
        <fullName evidence="1">Uncharacterized protein</fullName>
    </submittedName>
</protein>
<name>A0ACB8A8N3_9AGAM</name>
<proteinExistence type="predicted"/>
<gene>
    <name evidence="1" type="ORF">BJ138DRAFT_1154932</name>
</gene>
<sequence length="141" mass="15724">MRSHGSMTVMRARTSGIQYTSNDTKYVYFILYFPSQEVHLFIPRISSAKIQGALRDRLNAQNTGSLRLSQTYFDNLPLDVTNVPAICGLLTSTELAITELDATAICEKIAKGELSAVETVRLESALLSHTNPKRKTTRLIF</sequence>
<evidence type="ECO:0000313" key="2">
    <source>
        <dbReference type="Proteomes" id="UP000790377"/>
    </source>
</evidence>
<organism evidence="1 2">
    <name type="scientific">Hygrophoropsis aurantiaca</name>
    <dbReference type="NCBI Taxonomy" id="72124"/>
    <lineage>
        <taxon>Eukaryota</taxon>
        <taxon>Fungi</taxon>
        <taxon>Dikarya</taxon>
        <taxon>Basidiomycota</taxon>
        <taxon>Agaricomycotina</taxon>
        <taxon>Agaricomycetes</taxon>
        <taxon>Agaricomycetidae</taxon>
        <taxon>Boletales</taxon>
        <taxon>Coniophorineae</taxon>
        <taxon>Hygrophoropsidaceae</taxon>
        <taxon>Hygrophoropsis</taxon>
    </lineage>
</organism>
<evidence type="ECO:0000313" key="1">
    <source>
        <dbReference type="EMBL" id="KAH7909597.1"/>
    </source>
</evidence>
<dbReference type="EMBL" id="MU267751">
    <property type="protein sequence ID" value="KAH7909597.1"/>
    <property type="molecule type" value="Genomic_DNA"/>
</dbReference>